<proteinExistence type="predicted"/>
<accession>A0A0A9AX34</accession>
<sequence length="36" mass="4027">MCSQKNPVIGVYSRTVVLVPLSLLSCCTWAHKYPMT</sequence>
<reference evidence="1" key="1">
    <citation type="submission" date="2014-09" db="EMBL/GenBank/DDBJ databases">
        <authorList>
            <person name="Magalhaes I.L.F."/>
            <person name="Oliveira U."/>
            <person name="Santos F.R."/>
            <person name="Vidigal T.H.D.A."/>
            <person name="Brescovit A.D."/>
            <person name="Santos A.J."/>
        </authorList>
    </citation>
    <scope>NUCLEOTIDE SEQUENCE</scope>
    <source>
        <tissue evidence="1">Shoot tissue taken approximately 20 cm above the soil surface</tissue>
    </source>
</reference>
<reference evidence="1" key="2">
    <citation type="journal article" date="2015" name="Data Brief">
        <title>Shoot transcriptome of the giant reed, Arundo donax.</title>
        <authorList>
            <person name="Barrero R.A."/>
            <person name="Guerrero F.D."/>
            <person name="Moolhuijzen P."/>
            <person name="Goolsby J.A."/>
            <person name="Tidwell J."/>
            <person name="Bellgard S.E."/>
            <person name="Bellgard M.I."/>
        </authorList>
    </citation>
    <scope>NUCLEOTIDE SEQUENCE</scope>
    <source>
        <tissue evidence="1">Shoot tissue taken approximately 20 cm above the soil surface</tissue>
    </source>
</reference>
<name>A0A0A9AX34_ARUDO</name>
<dbReference type="EMBL" id="GBRH01246283">
    <property type="protein sequence ID" value="JAD51612.1"/>
    <property type="molecule type" value="Transcribed_RNA"/>
</dbReference>
<dbReference type="PROSITE" id="PS51257">
    <property type="entry name" value="PROKAR_LIPOPROTEIN"/>
    <property type="match status" value="1"/>
</dbReference>
<evidence type="ECO:0000313" key="1">
    <source>
        <dbReference type="EMBL" id="JAD51612.1"/>
    </source>
</evidence>
<dbReference type="AlphaFoldDB" id="A0A0A9AX34"/>
<protein>
    <submittedName>
        <fullName evidence="1">Uncharacterized protein</fullName>
    </submittedName>
</protein>
<organism evidence="1">
    <name type="scientific">Arundo donax</name>
    <name type="common">Giant reed</name>
    <name type="synonym">Donax arundinaceus</name>
    <dbReference type="NCBI Taxonomy" id="35708"/>
    <lineage>
        <taxon>Eukaryota</taxon>
        <taxon>Viridiplantae</taxon>
        <taxon>Streptophyta</taxon>
        <taxon>Embryophyta</taxon>
        <taxon>Tracheophyta</taxon>
        <taxon>Spermatophyta</taxon>
        <taxon>Magnoliopsida</taxon>
        <taxon>Liliopsida</taxon>
        <taxon>Poales</taxon>
        <taxon>Poaceae</taxon>
        <taxon>PACMAD clade</taxon>
        <taxon>Arundinoideae</taxon>
        <taxon>Arundineae</taxon>
        <taxon>Arundo</taxon>
    </lineage>
</organism>